<reference evidence="1" key="1">
    <citation type="journal article" date="1983" name="Plant Mol. Biol.">
        <title>Nucleotide sequence of the T-DNA region from the Agrobacterium tumefaciens octopine Ti plasmid pTi15955.</title>
        <authorList>
            <person name="Barker R.F."/>
            <person name="Idler K.B."/>
            <person name="Thompson D.V."/>
            <person name="Kemp J.D."/>
        </authorList>
    </citation>
    <scope>NUCLEOTIDE SEQUENCE</scope>
    <source>
        <plasmid evidence="1">Ti</plasmid>
    </source>
</reference>
<proteinExistence type="predicted"/>
<accession>Q44402</accession>
<keyword evidence="1" id="KW-0614">Plasmid</keyword>
<reference evidence="1" key="2">
    <citation type="journal article" date="1993" name="Mol. Microbiol.">
        <title>The virA promoter is a host-range determinant in Agrobacterium tumefaciens.</title>
        <authorList>
            <person name="Turk S.C.H.J."/>
            <person name="Nester E.W."/>
            <person name="Hooykaas P.J.J."/>
        </authorList>
    </citation>
    <scope>NUCLEOTIDE SEQUENCE</scope>
    <source>
        <plasmid evidence="1">Ti</plasmid>
    </source>
</reference>
<geneLocation type="plasmid" evidence="1">
    <name>Ti</name>
</geneLocation>
<reference evidence="1" key="3">
    <citation type="journal article" date="1993" name="Plant J.">
        <title>Tissue-specific and wound-inducible pattern of expression of the mannopine synthase promoter is determined by the interaction between positive and negative cis-regulatory elements.</title>
        <authorList>
            <person name="Guevara-Garcia A."/>
            <person name="Mosqueda-cano G."/>
            <person name="Argueello-Astorga G."/>
            <person name="Simpson J."/>
            <person name="Herrera-Estrella L."/>
        </authorList>
    </citation>
    <scope>NUCLEOTIDE SEQUENCE</scope>
    <source>
        <plasmid evidence="1">Ti</plasmid>
    </source>
</reference>
<dbReference type="EMBL" id="X00493">
    <property type="protein sequence ID" value="CAA25185.1"/>
    <property type="molecule type" value="Genomic_DNA"/>
</dbReference>
<dbReference type="PIR" id="S28705">
    <property type="entry name" value="S28705"/>
</dbReference>
<evidence type="ECO:0000313" key="1">
    <source>
        <dbReference type="EMBL" id="CAA25185.1"/>
    </source>
</evidence>
<name>Q44402_AGRTU</name>
<sequence length="137" mass="16108">MNLLPEQETCGHVYHGFRQRCVPYSKRIHSEERRRTPPHHSTKVENKAKSCYTSCVWFGPSLPPCKAIQYMPQILRRVCTKSFRTPQIVELRVTYRKNTIGHSQEERHLDCRNQDRANMALRKNTLSSRRISSAQLL</sequence>
<organism evidence="1">
    <name type="scientific">Agrobacterium tumefaciens</name>
    <dbReference type="NCBI Taxonomy" id="358"/>
    <lineage>
        <taxon>Bacteria</taxon>
        <taxon>Pseudomonadati</taxon>
        <taxon>Pseudomonadota</taxon>
        <taxon>Alphaproteobacteria</taxon>
        <taxon>Hyphomicrobiales</taxon>
        <taxon>Rhizobiaceae</taxon>
        <taxon>Rhizobium/Agrobacterium group</taxon>
        <taxon>Agrobacterium</taxon>
        <taxon>Agrobacterium tumefaciens complex</taxon>
    </lineage>
</organism>
<dbReference type="AlphaFoldDB" id="Q44402"/>
<protein>
    <submittedName>
        <fullName evidence="1">Ti plasmid pTi15955 T-DNA region</fullName>
    </submittedName>
</protein>